<organism evidence="2 3">
    <name type="scientific">Xylaria arbuscula</name>
    <dbReference type="NCBI Taxonomy" id="114810"/>
    <lineage>
        <taxon>Eukaryota</taxon>
        <taxon>Fungi</taxon>
        <taxon>Dikarya</taxon>
        <taxon>Ascomycota</taxon>
        <taxon>Pezizomycotina</taxon>
        <taxon>Sordariomycetes</taxon>
        <taxon>Xylariomycetidae</taxon>
        <taxon>Xylariales</taxon>
        <taxon>Xylariaceae</taxon>
        <taxon>Xylaria</taxon>
    </lineage>
</organism>
<reference evidence="2" key="1">
    <citation type="submission" date="2022-07" db="EMBL/GenBank/DDBJ databases">
        <title>Genome Sequence of Xylaria arbuscula.</title>
        <authorList>
            <person name="Buettner E."/>
        </authorList>
    </citation>
    <scope>NUCLEOTIDE SEQUENCE</scope>
    <source>
        <strain evidence="2">VT107</strain>
    </source>
</reference>
<feature type="region of interest" description="Disordered" evidence="1">
    <location>
        <begin position="171"/>
        <end position="190"/>
    </location>
</feature>
<sequence length="190" mass="19512">MRIGVRIFLMRQEGRLARNPGLGGLAARVVVRGMALSEVPVLVGHVVVAVARATINYNINAGAVNGAEFVTAKRDEYIPVVDLAKVGFAIEEEVIVPVQLAIDDGESAGIVTAVGVARAGTANESSNRLTALVPQSAFLCGSVRSNLQYDKSVGRKVRGTGYTRCSAGRRGACAASSSSSGSGASPGRGA</sequence>
<dbReference type="AlphaFoldDB" id="A0A9W8NL74"/>
<dbReference type="Proteomes" id="UP001148614">
    <property type="component" value="Unassembled WGS sequence"/>
</dbReference>
<comment type="caution">
    <text evidence="2">The sequence shown here is derived from an EMBL/GenBank/DDBJ whole genome shotgun (WGS) entry which is preliminary data.</text>
</comment>
<protein>
    <submittedName>
        <fullName evidence="2">Uncharacterized protein</fullName>
    </submittedName>
</protein>
<proteinExistence type="predicted"/>
<evidence type="ECO:0000313" key="2">
    <source>
        <dbReference type="EMBL" id="KAJ3578532.1"/>
    </source>
</evidence>
<dbReference type="EMBL" id="JANPWZ010000202">
    <property type="protein sequence ID" value="KAJ3578532.1"/>
    <property type="molecule type" value="Genomic_DNA"/>
</dbReference>
<gene>
    <name evidence="2" type="ORF">NPX13_g2032</name>
</gene>
<feature type="compositionally biased region" description="Low complexity" evidence="1">
    <location>
        <begin position="171"/>
        <end position="183"/>
    </location>
</feature>
<name>A0A9W8NL74_9PEZI</name>
<accession>A0A9W8NL74</accession>
<keyword evidence="3" id="KW-1185">Reference proteome</keyword>
<evidence type="ECO:0000256" key="1">
    <source>
        <dbReference type="SAM" id="MobiDB-lite"/>
    </source>
</evidence>
<evidence type="ECO:0000313" key="3">
    <source>
        <dbReference type="Proteomes" id="UP001148614"/>
    </source>
</evidence>